<dbReference type="Proteomes" id="UP000054565">
    <property type="component" value="Unassembled WGS sequence"/>
</dbReference>
<gene>
    <name evidence="1" type="ORF">CIRG_05491</name>
</gene>
<protein>
    <recommendedName>
        <fullName evidence="3">Aminoglycoside phosphotransferase domain-containing protein</fullName>
    </recommendedName>
</protein>
<evidence type="ECO:0000313" key="2">
    <source>
        <dbReference type="Proteomes" id="UP000054565"/>
    </source>
</evidence>
<evidence type="ECO:0008006" key="3">
    <source>
        <dbReference type="Google" id="ProtNLM"/>
    </source>
</evidence>
<sequence length="218" mass="25090">MNELLRFGGLAERLVLPKRETYSSSFDYSMELAELHVTHLREQLNIAYDSRAARDRYTCRHLFKSIVPFFTAVDEINGPFKIFCDGLGPGNMLVDPSTLRVTAVIDWEFSYTAPAPPKWLLKKRIAHWVEDEGLEATLESYVPRFNLFLQALEEQEAERYAGIESISGRNRLSMRMRQSLQGRTVWFNSAIRNGWSLDALVWGVLDNHIYGKVAWARG</sequence>
<name>A0A0J6YDQ1_COCIT</name>
<dbReference type="STRING" id="404692.A0A0J6YDQ1"/>
<dbReference type="OrthoDB" id="5412996at2759"/>
<evidence type="ECO:0000313" key="1">
    <source>
        <dbReference type="EMBL" id="KMP05810.1"/>
    </source>
</evidence>
<organism evidence="1 2">
    <name type="scientific">Coccidioides immitis RMSCC 2394</name>
    <dbReference type="NCBI Taxonomy" id="404692"/>
    <lineage>
        <taxon>Eukaryota</taxon>
        <taxon>Fungi</taxon>
        <taxon>Dikarya</taxon>
        <taxon>Ascomycota</taxon>
        <taxon>Pezizomycotina</taxon>
        <taxon>Eurotiomycetes</taxon>
        <taxon>Eurotiomycetidae</taxon>
        <taxon>Onygenales</taxon>
        <taxon>Onygenaceae</taxon>
        <taxon>Coccidioides</taxon>
    </lineage>
</organism>
<dbReference type="EMBL" id="DS028095">
    <property type="protein sequence ID" value="KMP05810.1"/>
    <property type="molecule type" value="Genomic_DNA"/>
</dbReference>
<proteinExistence type="predicted"/>
<accession>A0A0J6YDQ1</accession>
<dbReference type="AlphaFoldDB" id="A0A0J6YDQ1"/>
<reference evidence="2" key="1">
    <citation type="journal article" date="2010" name="Genome Res.">
        <title>Population genomic sequencing of Coccidioides fungi reveals recent hybridization and transposon control.</title>
        <authorList>
            <person name="Neafsey D.E."/>
            <person name="Barker B.M."/>
            <person name="Sharpton T.J."/>
            <person name="Stajich J.E."/>
            <person name="Park D.J."/>
            <person name="Whiston E."/>
            <person name="Hung C.-Y."/>
            <person name="McMahan C."/>
            <person name="White J."/>
            <person name="Sykes S."/>
            <person name="Heiman D."/>
            <person name="Young S."/>
            <person name="Zeng Q."/>
            <person name="Abouelleil A."/>
            <person name="Aftuck L."/>
            <person name="Bessette D."/>
            <person name="Brown A."/>
            <person name="FitzGerald M."/>
            <person name="Lui A."/>
            <person name="Macdonald J.P."/>
            <person name="Priest M."/>
            <person name="Orbach M.J."/>
            <person name="Galgiani J.N."/>
            <person name="Kirkland T.N."/>
            <person name="Cole G.T."/>
            <person name="Birren B.W."/>
            <person name="Henn M.R."/>
            <person name="Taylor J.W."/>
            <person name="Rounsley S.D."/>
        </authorList>
    </citation>
    <scope>NUCLEOTIDE SEQUENCE [LARGE SCALE GENOMIC DNA]</scope>
    <source>
        <strain evidence="2">RMSCC 2394</strain>
    </source>
</reference>